<protein>
    <submittedName>
        <fullName evidence="1">Uncharacterized protein</fullName>
    </submittedName>
</protein>
<name>A0A9I9E640_CUCME</name>
<dbReference type="Gramene" id="MELO3C029284.2.1">
    <property type="protein sequence ID" value="MELO3C029284.2.1"/>
    <property type="gene ID" value="MELO3C029284.2"/>
</dbReference>
<proteinExistence type="predicted"/>
<accession>A0A9I9E640</accession>
<dbReference type="AlphaFoldDB" id="A0A9I9E640"/>
<dbReference type="EnsemblPlants" id="MELO3C029284.2.1">
    <property type="protein sequence ID" value="MELO3C029284.2.1"/>
    <property type="gene ID" value="MELO3C029284.2"/>
</dbReference>
<organism evidence="1">
    <name type="scientific">Cucumis melo</name>
    <name type="common">Muskmelon</name>
    <dbReference type="NCBI Taxonomy" id="3656"/>
    <lineage>
        <taxon>Eukaryota</taxon>
        <taxon>Viridiplantae</taxon>
        <taxon>Streptophyta</taxon>
        <taxon>Embryophyta</taxon>
        <taxon>Tracheophyta</taxon>
        <taxon>Spermatophyta</taxon>
        <taxon>Magnoliopsida</taxon>
        <taxon>eudicotyledons</taxon>
        <taxon>Gunneridae</taxon>
        <taxon>Pentapetalae</taxon>
        <taxon>rosids</taxon>
        <taxon>fabids</taxon>
        <taxon>Cucurbitales</taxon>
        <taxon>Cucurbitaceae</taxon>
        <taxon>Benincaseae</taxon>
        <taxon>Cucumis</taxon>
    </lineage>
</organism>
<sequence>MTFSLRSIFITICIILLSINIGMIEIVNASRFSDYSDPIADASAECDYRHYYRCKPSRHINNRKIRLDKNRGDKKFCSFHISGLISGAGWFIGLPPFELSNAPSLHLPISSLTPSTFSNYLYSNSMSSNLGGKAIDLWSELIASEGSDLQEEAPVEEVYRRRKPTQKTVHPLHPKQNLGSNGCNVNRVSLAAVDSKRISWNRALSIRRAINTISIMANPLSNWKWANLLVGELRMSPSGNLHAPLQDH</sequence>
<reference evidence="1" key="1">
    <citation type="submission" date="2023-03" db="UniProtKB">
        <authorList>
            <consortium name="EnsemblPlants"/>
        </authorList>
    </citation>
    <scope>IDENTIFICATION</scope>
</reference>
<evidence type="ECO:0000313" key="1">
    <source>
        <dbReference type="EnsemblPlants" id="MELO3C029284.2.1"/>
    </source>
</evidence>